<protein>
    <submittedName>
        <fullName evidence="2">Uncharacterized protein</fullName>
    </submittedName>
</protein>
<dbReference type="AlphaFoldDB" id="A0A0A9CGU9"/>
<feature type="compositionally biased region" description="Basic and acidic residues" evidence="1">
    <location>
        <begin position="28"/>
        <end position="37"/>
    </location>
</feature>
<reference evidence="2" key="1">
    <citation type="submission" date="2014-09" db="EMBL/GenBank/DDBJ databases">
        <authorList>
            <person name="Magalhaes I.L.F."/>
            <person name="Oliveira U."/>
            <person name="Santos F.R."/>
            <person name="Vidigal T.H.D.A."/>
            <person name="Brescovit A.D."/>
            <person name="Santos A.J."/>
        </authorList>
    </citation>
    <scope>NUCLEOTIDE SEQUENCE</scope>
    <source>
        <tissue evidence="2">Shoot tissue taken approximately 20 cm above the soil surface</tissue>
    </source>
</reference>
<feature type="region of interest" description="Disordered" evidence="1">
    <location>
        <begin position="61"/>
        <end position="80"/>
    </location>
</feature>
<sequence length="80" mass="8138">MAGQVHDMEVLAVATEGGHEERARVAGGVRLDEERVGGEGPPVPADGAEVADLLGREPHQHVEQHLQRQDAVGGAGGGGG</sequence>
<evidence type="ECO:0000256" key="1">
    <source>
        <dbReference type="SAM" id="MobiDB-lite"/>
    </source>
</evidence>
<accession>A0A0A9CGU9</accession>
<organism evidence="2">
    <name type="scientific">Arundo donax</name>
    <name type="common">Giant reed</name>
    <name type="synonym">Donax arundinaceus</name>
    <dbReference type="NCBI Taxonomy" id="35708"/>
    <lineage>
        <taxon>Eukaryota</taxon>
        <taxon>Viridiplantae</taxon>
        <taxon>Streptophyta</taxon>
        <taxon>Embryophyta</taxon>
        <taxon>Tracheophyta</taxon>
        <taxon>Spermatophyta</taxon>
        <taxon>Magnoliopsida</taxon>
        <taxon>Liliopsida</taxon>
        <taxon>Poales</taxon>
        <taxon>Poaceae</taxon>
        <taxon>PACMAD clade</taxon>
        <taxon>Arundinoideae</taxon>
        <taxon>Arundineae</taxon>
        <taxon>Arundo</taxon>
    </lineage>
</organism>
<reference evidence="2" key="2">
    <citation type="journal article" date="2015" name="Data Brief">
        <title>Shoot transcriptome of the giant reed, Arundo donax.</title>
        <authorList>
            <person name="Barrero R.A."/>
            <person name="Guerrero F.D."/>
            <person name="Moolhuijzen P."/>
            <person name="Goolsby J.A."/>
            <person name="Tidwell J."/>
            <person name="Bellgard S.E."/>
            <person name="Bellgard M.I."/>
        </authorList>
    </citation>
    <scope>NUCLEOTIDE SEQUENCE</scope>
    <source>
        <tissue evidence="2">Shoot tissue taken approximately 20 cm above the soil surface</tissue>
    </source>
</reference>
<name>A0A0A9CGU9_ARUDO</name>
<proteinExistence type="predicted"/>
<feature type="region of interest" description="Disordered" evidence="1">
    <location>
        <begin position="28"/>
        <end position="48"/>
    </location>
</feature>
<dbReference type="EMBL" id="GBRH01227158">
    <property type="protein sequence ID" value="JAD70737.1"/>
    <property type="molecule type" value="Transcribed_RNA"/>
</dbReference>
<evidence type="ECO:0000313" key="2">
    <source>
        <dbReference type="EMBL" id="JAD70737.1"/>
    </source>
</evidence>